<dbReference type="Proteomes" id="UP000594260">
    <property type="component" value="Unplaced"/>
</dbReference>
<feature type="coiled-coil region" evidence="4">
    <location>
        <begin position="558"/>
        <end position="602"/>
    </location>
</feature>
<evidence type="ECO:0000256" key="5">
    <source>
        <dbReference type="SAM" id="MobiDB-lite"/>
    </source>
</evidence>
<dbReference type="InParanoid" id="A0A7M7K480"/>
<feature type="region of interest" description="Disordered" evidence="5">
    <location>
        <begin position="732"/>
        <end position="757"/>
    </location>
</feature>
<reference evidence="7" key="1">
    <citation type="submission" date="2021-01" db="UniProtKB">
        <authorList>
            <consortium name="EnsemblMetazoa"/>
        </authorList>
    </citation>
    <scope>IDENTIFICATION</scope>
</reference>
<dbReference type="GO" id="GO:0005634">
    <property type="term" value="C:nucleus"/>
    <property type="evidence" value="ECO:0007669"/>
    <property type="project" value="TreeGrafter"/>
</dbReference>
<dbReference type="PROSITE" id="PS50217">
    <property type="entry name" value="BZIP"/>
    <property type="match status" value="1"/>
</dbReference>
<organism evidence="7 8">
    <name type="scientific">Varroa destructor</name>
    <name type="common">Honeybee mite</name>
    <dbReference type="NCBI Taxonomy" id="109461"/>
    <lineage>
        <taxon>Eukaryota</taxon>
        <taxon>Metazoa</taxon>
        <taxon>Ecdysozoa</taxon>
        <taxon>Arthropoda</taxon>
        <taxon>Chelicerata</taxon>
        <taxon>Arachnida</taxon>
        <taxon>Acari</taxon>
        <taxon>Parasitiformes</taxon>
        <taxon>Mesostigmata</taxon>
        <taxon>Gamasina</taxon>
        <taxon>Dermanyssoidea</taxon>
        <taxon>Varroidae</taxon>
        <taxon>Varroa</taxon>
    </lineage>
</organism>
<dbReference type="SMART" id="SM00338">
    <property type="entry name" value="BRLZ"/>
    <property type="match status" value="1"/>
</dbReference>
<evidence type="ECO:0000256" key="4">
    <source>
        <dbReference type="SAM" id="Coils"/>
    </source>
</evidence>
<dbReference type="SUPFAM" id="SSF57959">
    <property type="entry name" value="Leucine zipper domain"/>
    <property type="match status" value="1"/>
</dbReference>
<feature type="compositionally biased region" description="Polar residues" evidence="5">
    <location>
        <begin position="498"/>
        <end position="520"/>
    </location>
</feature>
<dbReference type="KEGG" id="vde:111250428"/>
<dbReference type="OrthoDB" id="5866312at2759"/>
<feature type="region of interest" description="Disordered" evidence="5">
    <location>
        <begin position="1"/>
        <end position="107"/>
    </location>
</feature>
<dbReference type="PROSITE" id="PS00036">
    <property type="entry name" value="BZIP_BASIC"/>
    <property type="match status" value="1"/>
</dbReference>
<feature type="compositionally biased region" description="Basic and acidic residues" evidence="5">
    <location>
        <begin position="61"/>
        <end position="74"/>
    </location>
</feature>
<dbReference type="GeneID" id="111250428"/>
<evidence type="ECO:0000256" key="3">
    <source>
        <dbReference type="ARBA" id="ARBA00023163"/>
    </source>
</evidence>
<dbReference type="GO" id="GO:0000978">
    <property type="term" value="F:RNA polymerase II cis-regulatory region sequence-specific DNA binding"/>
    <property type="evidence" value="ECO:0007669"/>
    <property type="project" value="TreeGrafter"/>
</dbReference>
<evidence type="ECO:0000313" key="8">
    <source>
        <dbReference type="Proteomes" id="UP000594260"/>
    </source>
</evidence>
<keyword evidence="1" id="KW-0805">Transcription regulation</keyword>
<dbReference type="PANTHER" id="PTHR23351">
    <property type="entry name" value="FOS TRANSCRIPTION FACTOR-RELATED"/>
    <property type="match status" value="1"/>
</dbReference>
<dbReference type="RefSeq" id="XP_022661411.1">
    <property type="nucleotide sequence ID" value="XM_022805676.1"/>
</dbReference>
<keyword evidence="3" id="KW-0804">Transcription</keyword>
<dbReference type="GO" id="GO:0000981">
    <property type="term" value="F:DNA-binding transcription factor activity, RNA polymerase II-specific"/>
    <property type="evidence" value="ECO:0007669"/>
    <property type="project" value="TreeGrafter"/>
</dbReference>
<dbReference type="CDD" id="cd14721">
    <property type="entry name" value="bZIP_Fos"/>
    <property type="match status" value="1"/>
</dbReference>
<dbReference type="InterPro" id="IPR000837">
    <property type="entry name" value="AP-1"/>
</dbReference>
<evidence type="ECO:0000256" key="2">
    <source>
        <dbReference type="ARBA" id="ARBA00023125"/>
    </source>
</evidence>
<feature type="domain" description="BZIP" evidence="6">
    <location>
        <begin position="533"/>
        <end position="596"/>
    </location>
</feature>
<accession>A0A7M7K480</accession>
<proteinExistence type="predicted"/>
<dbReference type="PRINTS" id="PR00042">
    <property type="entry name" value="LEUZIPPRFOS"/>
</dbReference>
<dbReference type="InterPro" id="IPR046347">
    <property type="entry name" value="bZIP_sf"/>
</dbReference>
<feature type="compositionally biased region" description="Low complexity" evidence="5">
    <location>
        <begin position="14"/>
        <end position="28"/>
    </location>
</feature>
<keyword evidence="2" id="KW-0238">DNA-binding</keyword>
<sequence length="757" mass="81899">MAVHTRAATQQRASTGSSSTNSNSSYSYHNRISRNHTKGNIKTRPQKIRFQYSEHNVGGVGKKDRTTRNSRTDSEISNSFMVECKGSNANNKSPKVASEQSKKVSRRNCGIKKRSAKVALTIESNSAGAKKSVVGSTKAAKSKEVVSDISKNINIECLNEPSYPTGVRSSQRAYSLLSYADTGNKKDYADAVEQTGSGKVQAFSKNSLRAKVHSCEKVRSRYSRSGKTTPKDKVGKSSPKLKKVNIETASGKTKVILVPQKDTCGKGALPSSRGATNTVTSLGKVKSSRSGIAFSEDSARCKKSGKMFQYSPNLSIPTRTTSTLTPTTLRNIQDSFVEYDNEVQPPMEHQMAAGFAPPSVIVQQFASNGTHNSQGVLTPVVGTNPNSNSLEDNAVSTLQRERHDIEVKQEIIEEDAGWVQTPWTDPGLLPSTASRSGTAGDITNSSVVDFQQGHLNFPQISDVTRTSVPSLIGSVEDCNGANTANKRRTALSNCAATSRGTTTFTPSSAHEQSCHPSTSRRNLKDEGLPPEEEERRRQRRERNKLAAARCRQRRVDQTKELQDEVDGLEGTQKKLRGELDSLKQAKKELEKLLQQHSCIQQRQSGISPPNNCRLRAPATATPGATSAVTVIDSHLQAPEAIAVPTQVKVIVRCKDTLDSRLIESTAAPQPQTQQPEKRTRPTSLAVNMFEGTGIPVQTPSAGMYSFEGLIEGTGLTPGATPVATPVAFSPSCTTQQQRSNGGDSIQTPDSQRKLVTL</sequence>
<feature type="region of interest" description="Disordered" evidence="5">
    <location>
        <begin position="662"/>
        <end position="682"/>
    </location>
</feature>
<evidence type="ECO:0000256" key="1">
    <source>
        <dbReference type="ARBA" id="ARBA00023015"/>
    </source>
</evidence>
<keyword evidence="4" id="KW-0175">Coiled coil</keyword>
<dbReference type="Gene3D" id="1.20.5.170">
    <property type="match status" value="1"/>
</dbReference>
<feature type="region of interest" description="Disordered" evidence="5">
    <location>
        <begin position="218"/>
        <end position="239"/>
    </location>
</feature>
<dbReference type="Pfam" id="PF00170">
    <property type="entry name" value="bZIP_1"/>
    <property type="match status" value="1"/>
</dbReference>
<protein>
    <recommendedName>
        <fullName evidence="6">BZIP domain-containing protein</fullName>
    </recommendedName>
</protein>
<feature type="region of interest" description="Disordered" evidence="5">
    <location>
        <begin position="498"/>
        <end position="551"/>
    </location>
</feature>
<evidence type="ECO:0000259" key="6">
    <source>
        <dbReference type="PROSITE" id="PS50217"/>
    </source>
</evidence>
<dbReference type="AlphaFoldDB" id="A0A7M7K480"/>
<dbReference type="PANTHER" id="PTHR23351:SF24">
    <property type="entry name" value="ACTIVATING TRANSCRIPTION FACTOR 3-RELATED"/>
    <property type="match status" value="1"/>
</dbReference>
<dbReference type="InterPro" id="IPR004827">
    <property type="entry name" value="bZIP"/>
</dbReference>
<feature type="compositionally biased region" description="Low complexity" evidence="5">
    <location>
        <begin position="665"/>
        <end position="674"/>
    </location>
</feature>
<dbReference type="EnsemblMetazoa" id="XM_022805676">
    <property type="protein sequence ID" value="XP_022661411"/>
    <property type="gene ID" value="LOC111250428"/>
</dbReference>
<feature type="compositionally biased region" description="Basic residues" evidence="5">
    <location>
        <begin position="31"/>
        <end position="47"/>
    </location>
</feature>
<keyword evidence="8" id="KW-1185">Reference proteome</keyword>
<name>A0A7M7K480_VARDE</name>
<feature type="compositionally biased region" description="Polar residues" evidence="5">
    <location>
        <begin position="732"/>
        <end position="749"/>
    </location>
</feature>
<evidence type="ECO:0000313" key="7">
    <source>
        <dbReference type="EnsemblMetazoa" id="XP_022661411"/>
    </source>
</evidence>